<organism evidence="2 3">
    <name type="scientific">Caloranaerobacter azorensis H53214</name>
    <dbReference type="NCBI Taxonomy" id="1156417"/>
    <lineage>
        <taxon>Bacteria</taxon>
        <taxon>Bacillati</taxon>
        <taxon>Bacillota</taxon>
        <taxon>Tissierellia</taxon>
        <taxon>Tissierellales</taxon>
        <taxon>Thermohalobacteraceae</taxon>
        <taxon>Caloranaerobacter</taxon>
    </lineage>
</organism>
<dbReference type="AlphaFoldDB" id="A0A096BGS2"/>
<dbReference type="STRING" id="1156417.Y919_06465"/>
<name>A0A096BGS2_9FIRM</name>
<dbReference type="Pfam" id="PF10646">
    <property type="entry name" value="Germane"/>
    <property type="match status" value="2"/>
</dbReference>
<comment type="caution">
    <text evidence="2">The sequence shown here is derived from an EMBL/GenBank/DDBJ whole genome shotgun (WGS) entry which is preliminary data.</text>
</comment>
<sequence length="340" mass="37681">MSIKKAVVIILILALGLSIYGCKATDVVKNLFTDEEETDVDIVRSDQDELQVSNEAELRDTVLYFQDQSGYLVPIKRQIPWEEGIAKAALRNMIDSVALREDIGAIGLEPIIPAGTQIRGMAIDKETGLCKVDFSKEIMNYNSKTEEQNLVKGIVYTLTEFPTISEVQFMVEGKIIDSLKFGTKVGKPLVRKDINLIDTASKGKSKVVVYFKNTANGEYEYYVPVTVSVSVPQANILTALQKLFDGPPVDTALYSDIPEGVKLQGVEIKDGIAYVDIYDENDAKLKDQATFERMAKNIGLTLGEFEDIMGVEILFDGKTLEEAGIKVKQPETLPVFANEY</sequence>
<feature type="domain" description="GerMN" evidence="1">
    <location>
        <begin position="86"/>
        <end position="180"/>
    </location>
</feature>
<dbReference type="InterPro" id="IPR019606">
    <property type="entry name" value="GerMN"/>
</dbReference>
<dbReference type="Proteomes" id="UP000029622">
    <property type="component" value="Unassembled WGS sequence"/>
</dbReference>
<reference evidence="2 3" key="1">
    <citation type="submission" date="2013-12" db="EMBL/GenBank/DDBJ databases">
        <title>Draft genome sequence of Caloranaerobacter sp. H53214.</title>
        <authorList>
            <person name="Jiang L.J."/>
            <person name="Shao Z.Z."/>
            <person name="Long M.N."/>
        </authorList>
    </citation>
    <scope>NUCLEOTIDE SEQUENCE [LARGE SCALE GENOMIC DNA]</scope>
    <source>
        <strain evidence="2 3">H53214</strain>
    </source>
</reference>
<evidence type="ECO:0000313" key="3">
    <source>
        <dbReference type="Proteomes" id="UP000029622"/>
    </source>
</evidence>
<feature type="domain" description="GerMN" evidence="1">
    <location>
        <begin position="236"/>
        <end position="324"/>
    </location>
</feature>
<evidence type="ECO:0000259" key="1">
    <source>
        <dbReference type="SMART" id="SM00909"/>
    </source>
</evidence>
<dbReference type="RefSeq" id="WP_035163402.1">
    <property type="nucleotide sequence ID" value="NZ_AZTB01000027.1"/>
</dbReference>
<dbReference type="EMBL" id="AZTB01000027">
    <property type="protein sequence ID" value="KGG80400.1"/>
    <property type="molecule type" value="Genomic_DNA"/>
</dbReference>
<evidence type="ECO:0000313" key="2">
    <source>
        <dbReference type="EMBL" id="KGG80400.1"/>
    </source>
</evidence>
<accession>A0A096BGS2</accession>
<proteinExistence type="predicted"/>
<dbReference type="PROSITE" id="PS51257">
    <property type="entry name" value="PROKAR_LIPOPROTEIN"/>
    <property type="match status" value="1"/>
</dbReference>
<dbReference type="SMART" id="SM00909">
    <property type="entry name" value="Germane"/>
    <property type="match status" value="2"/>
</dbReference>
<protein>
    <submittedName>
        <fullName evidence="2">Spore gernimation protein GerM</fullName>
    </submittedName>
</protein>
<gene>
    <name evidence="2" type="ORF">Y919_06465</name>
</gene>